<evidence type="ECO:0000256" key="1">
    <source>
        <dbReference type="SAM" id="MobiDB-lite"/>
    </source>
</evidence>
<feature type="region of interest" description="Disordered" evidence="1">
    <location>
        <begin position="1"/>
        <end position="43"/>
    </location>
</feature>
<organism evidence="2 3">
    <name type="scientific">Gulo gulo</name>
    <name type="common">Wolverine</name>
    <name type="synonym">Gluton</name>
    <dbReference type="NCBI Taxonomy" id="48420"/>
    <lineage>
        <taxon>Eukaryota</taxon>
        <taxon>Metazoa</taxon>
        <taxon>Chordata</taxon>
        <taxon>Craniata</taxon>
        <taxon>Vertebrata</taxon>
        <taxon>Euteleostomi</taxon>
        <taxon>Mammalia</taxon>
        <taxon>Eutheria</taxon>
        <taxon>Laurasiatheria</taxon>
        <taxon>Carnivora</taxon>
        <taxon>Caniformia</taxon>
        <taxon>Musteloidea</taxon>
        <taxon>Mustelidae</taxon>
        <taxon>Guloninae</taxon>
        <taxon>Gulo</taxon>
    </lineage>
</organism>
<evidence type="ECO:0000313" key="2">
    <source>
        <dbReference type="EMBL" id="VCW50055.1"/>
    </source>
</evidence>
<keyword evidence="3" id="KW-1185">Reference proteome</keyword>
<name>A0A9X9LCS8_GULGU</name>
<feature type="non-terminal residue" evidence="2">
    <location>
        <position position="1"/>
    </location>
</feature>
<comment type="caution">
    <text evidence="2">The sequence shown here is derived from an EMBL/GenBank/DDBJ whole genome shotgun (WGS) entry which is preliminary data.</text>
</comment>
<dbReference type="AlphaFoldDB" id="A0A9X9LCS8"/>
<feature type="compositionally biased region" description="Low complexity" evidence="1">
    <location>
        <begin position="31"/>
        <end position="42"/>
    </location>
</feature>
<accession>A0A9X9LCS8</accession>
<protein>
    <submittedName>
        <fullName evidence="2">Uncharacterized protein</fullName>
    </submittedName>
</protein>
<gene>
    <name evidence="2" type="ORF">BN2614_LOCUS1</name>
</gene>
<dbReference type="EMBL" id="CYRY02000525">
    <property type="protein sequence ID" value="VCW50055.1"/>
    <property type="molecule type" value="Genomic_DNA"/>
</dbReference>
<evidence type="ECO:0000313" key="3">
    <source>
        <dbReference type="Proteomes" id="UP000269945"/>
    </source>
</evidence>
<reference evidence="2 3" key="1">
    <citation type="submission" date="2018-10" db="EMBL/GenBank/DDBJ databases">
        <authorList>
            <person name="Ekblom R."/>
            <person name="Jareborg N."/>
        </authorList>
    </citation>
    <scope>NUCLEOTIDE SEQUENCE [LARGE SCALE GENOMIC DNA]</scope>
    <source>
        <tissue evidence="2">Muscle</tissue>
    </source>
</reference>
<dbReference type="Proteomes" id="UP000269945">
    <property type="component" value="Unassembled WGS sequence"/>
</dbReference>
<sequence length="65" mass="6432">RALLGSTVSPPAPTGSLLGKRQPHPPGEGTALPAANPGNAAPSKCAWAECPHCRLNPTPGLSAPS</sequence>
<proteinExistence type="predicted"/>